<comment type="caution">
    <text evidence="1">The sequence shown here is derived from an EMBL/GenBank/DDBJ whole genome shotgun (WGS) entry which is preliminary data.</text>
</comment>
<accession>A0ABT5Y8T1</accession>
<keyword evidence="1" id="KW-0808">Transferase</keyword>
<evidence type="ECO:0000313" key="1">
    <source>
        <dbReference type="EMBL" id="MDF0750077.1"/>
    </source>
</evidence>
<dbReference type="Gene3D" id="3.40.50.300">
    <property type="entry name" value="P-loop containing nucleotide triphosphate hydrolases"/>
    <property type="match status" value="1"/>
</dbReference>
<dbReference type="PANTHER" id="PTHR10285">
    <property type="entry name" value="URIDINE KINASE"/>
    <property type="match status" value="1"/>
</dbReference>
<protein>
    <submittedName>
        <fullName evidence="1">Nucleoside/nucleotide kinase family protein</fullName>
    </submittedName>
</protein>
<sequence length="219" mass="23959">MKPGVRQIANRILAFAALQPRIIVALAGPPAAGKSYLSERLANELNRCEDIATVVPMDGYHFDNAILEPRGLLALKGAPETFDAEGLLSHLQRIRSGCGPVTVPVFDRPLDLARAGGRVVAAHHRIVLVEGNYLLLDRPPWRGLHGLFDLTLFLEVPDHLLETRLIQRWLALGQDQAGAIDKARNKDMINAALVKRESVAPDIHWVATTAAPTTQPDTK</sequence>
<proteinExistence type="predicted"/>
<evidence type="ECO:0000313" key="2">
    <source>
        <dbReference type="Proteomes" id="UP001143391"/>
    </source>
</evidence>
<dbReference type="Proteomes" id="UP001143391">
    <property type="component" value="Unassembled WGS sequence"/>
</dbReference>
<gene>
    <name evidence="1" type="ORF">NLU14_07515</name>
</gene>
<keyword evidence="2" id="KW-1185">Reference proteome</keyword>
<keyword evidence="1" id="KW-0418">Kinase</keyword>
<dbReference type="SUPFAM" id="SSF52540">
    <property type="entry name" value="P-loop containing nucleoside triphosphate hydrolases"/>
    <property type="match status" value="1"/>
</dbReference>
<reference evidence="1" key="1">
    <citation type="submission" date="2022-07" db="EMBL/GenBank/DDBJ databases">
        <title>Marinobacter iranensis a new bacterium isolate from a hipersaline lake in Iran.</title>
        <authorList>
            <person name="Mohammad A.M.A."/>
            <person name="Cristina S.-P."/>
            <person name="Antonio V."/>
        </authorList>
    </citation>
    <scope>NUCLEOTIDE SEQUENCE</scope>
    <source>
        <strain evidence="1">71-i</strain>
    </source>
</reference>
<dbReference type="EMBL" id="JANCMW010000003">
    <property type="protein sequence ID" value="MDF0750077.1"/>
    <property type="molecule type" value="Genomic_DNA"/>
</dbReference>
<dbReference type="InterPro" id="IPR027417">
    <property type="entry name" value="P-loop_NTPase"/>
</dbReference>
<dbReference type="NCBIfam" id="NF006746">
    <property type="entry name" value="PRK09270.1-5"/>
    <property type="match status" value="1"/>
</dbReference>
<dbReference type="GO" id="GO:0016301">
    <property type="term" value="F:kinase activity"/>
    <property type="evidence" value="ECO:0007669"/>
    <property type="project" value="UniProtKB-KW"/>
</dbReference>
<name>A0ABT5Y8T1_9GAMM</name>
<dbReference type="RefSeq" id="WP_275705594.1">
    <property type="nucleotide sequence ID" value="NZ_JANCMW010000003.1"/>
</dbReference>
<organism evidence="1 2">
    <name type="scientific">Marinobacter iranensis</name>
    <dbReference type="NCBI Taxonomy" id="2962607"/>
    <lineage>
        <taxon>Bacteria</taxon>
        <taxon>Pseudomonadati</taxon>
        <taxon>Pseudomonadota</taxon>
        <taxon>Gammaproteobacteria</taxon>
        <taxon>Pseudomonadales</taxon>
        <taxon>Marinobacteraceae</taxon>
        <taxon>Marinobacter</taxon>
    </lineage>
</organism>